<gene>
    <name evidence="1" type="ORF">NQ176_g2579</name>
</gene>
<comment type="caution">
    <text evidence="1">The sequence shown here is derived from an EMBL/GenBank/DDBJ whole genome shotgun (WGS) entry which is preliminary data.</text>
</comment>
<reference evidence="1" key="1">
    <citation type="submission" date="2022-08" db="EMBL/GenBank/DDBJ databases">
        <title>Genome Sequence of Lecanicillium fungicola.</title>
        <authorList>
            <person name="Buettner E."/>
        </authorList>
    </citation>
    <scope>NUCLEOTIDE SEQUENCE</scope>
    <source>
        <strain evidence="1">Babe33</strain>
    </source>
</reference>
<organism evidence="1 2">
    <name type="scientific">Zarea fungicola</name>
    <dbReference type="NCBI Taxonomy" id="93591"/>
    <lineage>
        <taxon>Eukaryota</taxon>
        <taxon>Fungi</taxon>
        <taxon>Dikarya</taxon>
        <taxon>Ascomycota</taxon>
        <taxon>Pezizomycotina</taxon>
        <taxon>Sordariomycetes</taxon>
        <taxon>Hypocreomycetidae</taxon>
        <taxon>Hypocreales</taxon>
        <taxon>Cordycipitaceae</taxon>
        <taxon>Zarea</taxon>
    </lineage>
</organism>
<sequence>MGVQTATGQDLRAMAEVAALSFMNDDLFGDLMHPHRAEYPDDFIQYFETQLRQHFSETGYYHLLWRDQDSNAVAGLAVWKRNPPAEDGSIQPAKDGQEILPPVTNVGRNRAADETKTTILEETFPLFSHHWSGARAQNWTLEMLATHPGFRFRGIGRDLVEWGTGRAEKDGICASVISSYEGTGFYEKLGFVEVGRANVGEMITHGIQGGAIMFREVGLAN</sequence>
<keyword evidence="2" id="KW-1185">Reference proteome</keyword>
<dbReference type="EMBL" id="JANJQO010000191">
    <property type="protein sequence ID" value="KAJ2980545.1"/>
    <property type="molecule type" value="Genomic_DNA"/>
</dbReference>
<evidence type="ECO:0000313" key="2">
    <source>
        <dbReference type="Proteomes" id="UP001143910"/>
    </source>
</evidence>
<evidence type="ECO:0000313" key="1">
    <source>
        <dbReference type="EMBL" id="KAJ2980545.1"/>
    </source>
</evidence>
<accession>A0ACC1NNN4</accession>
<dbReference type="Proteomes" id="UP001143910">
    <property type="component" value="Unassembled WGS sequence"/>
</dbReference>
<name>A0ACC1NNN4_9HYPO</name>
<proteinExistence type="predicted"/>
<protein>
    <submittedName>
        <fullName evidence="1">Uncharacterized protein</fullName>
    </submittedName>
</protein>